<feature type="domain" description="Acetyl-coenzyme A synthetase N-terminal" evidence="9">
    <location>
        <begin position="62"/>
        <end position="112"/>
    </location>
</feature>
<dbReference type="GO" id="GO:0019427">
    <property type="term" value="P:acetyl-CoA biosynthetic process from acetate"/>
    <property type="evidence" value="ECO:0007669"/>
    <property type="project" value="UniProtKB-UniRule"/>
</dbReference>
<gene>
    <name evidence="10" type="primary">acs</name>
    <name evidence="10" type="ORF">DSM101010T_02210</name>
</gene>
<dbReference type="SUPFAM" id="SSF56801">
    <property type="entry name" value="Acetyl-CoA synthetase-like"/>
    <property type="match status" value="1"/>
</dbReference>
<dbReference type="GO" id="GO:0005829">
    <property type="term" value="C:cytosol"/>
    <property type="evidence" value="ECO:0007669"/>
    <property type="project" value="TreeGrafter"/>
</dbReference>
<dbReference type="InterPro" id="IPR011904">
    <property type="entry name" value="Ac_CoA_lig"/>
</dbReference>
<sequence length="673" mass="75602">MTRQKKTDAPAPTVPASCNAPETRATMRGTIDNLLVEERVFRPLPRIAAEATVNPQDILAARKHADADWKGFWEEAADELQWFRKWETVVDETNAPFYRWFSGARCNIVHNALDRHIETVNKNRLALIWEGEPGDTRKLTYFELYREVNRFANVLRGLGVKKGERVLIYMPSLPETVIAMLATAKIGAVHSVVFAGFSSGALADRIEDAQPRAIVTVDGFYRNGRVIPLKPLVDEALQHCHSLVEAVVVVHRAHLDVAMHDDRDRWWHDVMLHQPTEALTEVVEANDPLFMLYTSGTTGKPKGIVHSHGGYMVGVHRTLNWVFDLKPTDIFWCTADPGWITGHSYVIYGPLMAGTTTLLYEGHPLYPEAGRLWSMVERWGVTILYTVPTLIRMLMRFGTQYPAGHDLTTLRLLGTVGEPISPEAWVWFYKNIGRGQCPLLDTWWQTETGMIMISPLPVSLLKPGSVTKPMPGIDVDVVDEQGNSLPPRTGGYLVIKRPWPAMMSTVFNDHAAYVDMYWSQFPGWYFPGDVARKDDDGYIWIQGRADDVIMIAGHRVGTAELEAALSSHPAVAECGVIGVPDEIRGEVAKAFVMLHDDLPPFGGYVQADDMETELMEHVRRELGPVAVLKAVEFRKELPKNRSGKIMRRILRAEEFGEDVGDTSTLEEGPFCLR</sequence>
<keyword evidence="11" id="KW-1185">Reference proteome</keyword>
<dbReference type="Proteomes" id="UP000503840">
    <property type="component" value="Unassembled WGS sequence"/>
</dbReference>
<dbReference type="Pfam" id="PF00501">
    <property type="entry name" value="AMP-binding"/>
    <property type="match status" value="1"/>
</dbReference>
<evidence type="ECO:0000256" key="1">
    <source>
        <dbReference type="ARBA" id="ARBA00006432"/>
    </source>
</evidence>
<dbReference type="GO" id="GO:0016208">
    <property type="term" value="F:AMP binding"/>
    <property type="evidence" value="ECO:0007669"/>
    <property type="project" value="InterPro"/>
</dbReference>
<dbReference type="CDD" id="cd05966">
    <property type="entry name" value="ACS"/>
    <property type="match status" value="1"/>
</dbReference>
<dbReference type="EMBL" id="BLVO01000004">
    <property type="protein sequence ID" value="GFM31856.1"/>
    <property type="molecule type" value="Genomic_DNA"/>
</dbReference>
<evidence type="ECO:0000256" key="4">
    <source>
        <dbReference type="ARBA" id="ARBA00022840"/>
    </source>
</evidence>
<dbReference type="Gene3D" id="3.40.50.12780">
    <property type="entry name" value="N-terminal domain of ligase-like"/>
    <property type="match status" value="1"/>
</dbReference>
<accession>A0A7J0BDW4</accession>
<evidence type="ECO:0000256" key="5">
    <source>
        <dbReference type="ARBA" id="ARBA00022990"/>
    </source>
</evidence>
<dbReference type="PANTHER" id="PTHR24095">
    <property type="entry name" value="ACETYL-COENZYME A SYNTHETASE"/>
    <property type="match status" value="1"/>
</dbReference>
<evidence type="ECO:0000259" key="9">
    <source>
        <dbReference type="Pfam" id="PF16177"/>
    </source>
</evidence>
<evidence type="ECO:0000313" key="10">
    <source>
        <dbReference type="EMBL" id="GFM31856.1"/>
    </source>
</evidence>
<dbReference type="NCBIfam" id="TIGR02188">
    <property type="entry name" value="Ac_CoA_lig_AcsA"/>
    <property type="match status" value="1"/>
</dbReference>
<dbReference type="InterPro" id="IPR000873">
    <property type="entry name" value="AMP-dep_synth/lig_dom"/>
</dbReference>
<dbReference type="InterPro" id="IPR042099">
    <property type="entry name" value="ANL_N_sf"/>
</dbReference>
<evidence type="ECO:0000256" key="2">
    <source>
        <dbReference type="ARBA" id="ARBA00022598"/>
    </source>
</evidence>
<evidence type="ECO:0000259" key="7">
    <source>
        <dbReference type="Pfam" id="PF00501"/>
    </source>
</evidence>
<dbReference type="InterPro" id="IPR025110">
    <property type="entry name" value="AMP-bd_C"/>
</dbReference>
<feature type="domain" description="AMP-binding enzyme C-terminal" evidence="8">
    <location>
        <begin position="560"/>
        <end position="644"/>
    </location>
</feature>
<dbReference type="InterPro" id="IPR032387">
    <property type="entry name" value="ACAS_N"/>
</dbReference>
<dbReference type="Pfam" id="PF16177">
    <property type="entry name" value="ACAS_N"/>
    <property type="match status" value="1"/>
</dbReference>
<comment type="similarity">
    <text evidence="1">Belongs to the ATP-dependent AMP-binding enzyme family.</text>
</comment>
<dbReference type="NCBIfam" id="NF001208">
    <property type="entry name" value="PRK00174.1"/>
    <property type="match status" value="1"/>
</dbReference>
<dbReference type="AlphaFoldDB" id="A0A7J0BDW4"/>
<evidence type="ECO:0000259" key="8">
    <source>
        <dbReference type="Pfam" id="PF13193"/>
    </source>
</evidence>
<keyword evidence="4" id="KW-0067">ATP-binding</keyword>
<dbReference type="InterPro" id="IPR045851">
    <property type="entry name" value="AMP-bd_C_sf"/>
</dbReference>
<dbReference type="GO" id="GO:0005524">
    <property type="term" value="F:ATP binding"/>
    <property type="evidence" value="ECO:0007669"/>
    <property type="project" value="UniProtKB-KW"/>
</dbReference>
<protein>
    <recommendedName>
        <fullName evidence="6">Acetate--CoA ligase</fullName>
        <ecNumber evidence="6">6.2.1.1</ecNumber>
    </recommendedName>
</protein>
<evidence type="ECO:0000256" key="6">
    <source>
        <dbReference type="NCBIfam" id="TIGR02188"/>
    </source>
</evidence>
<reference evidence="10 11" key="1">
    <citation type="submission" date="2020-05" db="EMBL/GenBank/DDBJ databases">
        <title>Draft genome sequence of Desulfovibrio sp. strain HN2T.</title>
        <authorList>
            <person name="Ueno A."/>
            <person name="Tamazawa S."/>
            <person name="Tamamura S."/>
            <person name="Murakami T."/>
            <person name="Kiyama T."/>
            <person name="Inomata H."/>
            <person name="Amano Y."/>
            <person name="Miyakawa K."/>
            <person name="Tamaki H."/>
            <person name="Naganuma T."/>
            <person name="Kaneko K."/>
        </authorList>
    </citation>
    <scope>NUCLEOTIDE SEQUENCE [LARGE SCALE GENOMIC DNA]</scope>
    <source>
        <strain evidence="10 11">HN2</strain>
    </source>
</reference>
<evidence type="ECO:0000256" key="3">
    <source>
        <dbReference type="ARBA" id="ARBA00022741"/>
    </source>
</evidence>
<organism evidence="10 11">
    <name type="scientific">Desulfovibrio subterraneus</name>
    <dbReference type="NCBI Taxonomy" id="2718620"/>
    <lineage>
        <taxon>Bacteria</taxon>
        <taxon>Pseudomonadati</taxon>
        <taxon>Thermodesulfobacteriota</taxon>
        <taxon>Desulfovibrionia</taxon>
        <taxon>Desulfovibrionales</taxon>
        <taxon>Desulfovibrionaceae</taxon>
        <taxon>Desulfovibrio</taxon>
    </lineage>
</organism>
<feature type="domain" description="AMP-dependent synthetase/ligase" evidence="7">
    <location>
        <begin position="121"/>
        <end position="501"/>
    </location>
</feature>
<keyword evidence="3" id="KW-0547">Nucleotide-binding</keyword>
<comment type="caution">
    <text evidence="10">The sequence shown here is derived from an EMBL/GenBank/DDBJ whole genome shotgun (WGS) entry which is preliminary data.</text>
</comment>
<evidence type="ECO:0000313" key="11">
    <source>
        <dbReference type="Proteomes" id="UP000503840"/>
    </source>
</evidence>
<dbReference type="EC" id="6.2.1.1" evidence="6"/>
<name>A0A7J0BDW4_9BACT</name>
<keyword evidence="2" id="KW-0436">Ligase</keyword>
<dbReference type="Pfam" id="PF13193">
    <property type="entry name" value="AMP-binding_C"/>
    <property type="match status" value="1"/>
</dbReference>
<keyword evidence="5" id="KW-0007">Acetylation</keyword>
<dbReference type="PANTHER" id="PTHR24095:SF14">
    <property type="entry name" value="ACETYL-COENZYME A SYNTHETASE 1"/>
    <property type="match status" value="1"/>
</dbReference>
<dbReference type="InterPro" id="IPR020845">
    <property type="entry name" value="AMP-binding_CS"/>
</dbReference>
<dbReference type="PROSITE" id="PS00455">
    <property type="entry name" value="AMP_BINDING"/>
    <property type="match status" value="1"/>
</dbReference>
<dbReference type="GO" id="GO:0003987">
    <property type="term" value="F:acetate-CoA ligase activity"/>
    <property type="evidence" value="ECO:0007669"/>
    <property type="project" value="UniProtKB-UniRule"/>
</dbReference>
<dbReference type="Gene3D" id="3.30.300.30">
    <property type="match status" value="1"/>
</dbReference>
<proteinExistence type="inferred from homology"/>
<dbReference type="FunFam" id="3.40.50.12780:FF:000001">
    <property type="entry name" value="Acetyl-coenzyme A synthetase"/>
    <property type="match status" value="1"/>
</dbReference>